<protein>
    <submittedName>
        <fullName evidence="1">Uncharacterized protein</fullName>
    </submittedName>
</protein>
<sequence length="51" mass="5934">MTAQDQRHHKSAKWENQNNSIRRDSSTFGIHFSSLRSAVCFSQTICLFVYV</sequence>
<dbReference type="EMBL" id="GDIQ01057726">
    <property type="protein sequence ID" value="JAN37011.1"/>
    <property type="molecule type" value="Transcribed_RNA"/>
</dbReference>
<reference evidence="1" key="1">
    <citation type="submission" date="2015-10" db="EMBL/GenBank/DDBJ databases">
        <title>EvidentialGene: Evidence-directed Construction of Complete mRNA Transcriptomes without Genomes.</title>
        <authorList>
            <person name="Gilbert D.G."/>
        </authorList>
    </citation>
    <scope>NUCLEOTIDE SEQUENCE</scope>
</reference>
<evidence type="ECO:0000313" key="1">
    <source>
        <dbReference type="EMBL" id="JAN37011.1"/>
    </source>
</evidence>
<organism evidence="1">
    <name type="scientific">Daphnia magna</name>
    <dbReference type="NCBI Taxonomy" id="35525"/>
    <lineage>
        <taxon>Eukaryota</taxon>
        <taxon>Metazoa</taxon>
        <taxon>Ecdysozoa</taxon>
        <taxon>Arthropoda</taxon>
        <taxon>Crustacea</taxon>
        <taxon>Branchiopoda</taxon>
        <taxon>Diplostraca</taxon>
        <taxon>Cladocera</taxon>
        <taxon>Anomopoda</taxon>
        <taxon>Daphniidae</taxon>
        <taxon>Daphnia</taxon>
    </lineage>
</organism>
<proteinExistence type="predicted"/>
<accession>A0A0N8CVT6</accession>
<dbReference type="AlphaFoldDB" id="A0A0N8CVT6"/>
<name>A0A0N8CVT6_9CRUS</name>